<keyword evidence="2" id="KW-0560">Oxidoreductase</keyword>
<dbReference type="Pfam" id="PF00106">
    <property type="entry name" value="adh_short"/>
    <property type="match status" value="1"/>
</dbReference>
<dbReference type="Gene3D" id="3.40.50.720">
    <property type="entry name" value="NAD(P)-binding Rossmann-like Domain"/>
    <property type="match status" value="1"/>
</dbReference>
<feature type="domain" description="Ketoreductase" evidence="4">
    <location>
        <begin position="29"/>
        <end position="223"/>
    </location>
</feature>
<comment type="similarity">
    <text evidence="1 3">Belongs to the short-chain dehydrogenases/reductases (SDR) family.</text>
</comment>
<dbReference type="PRINTS" id="PR00081">
    <property type="entry name" value="GDHRDH"/>
</dbReference>
<dbReference type="Proteomes" id="UP000516444">
    <property type="component" value="Chromosome"/>
</dbReference>
<organism evidence="5 6">
    <name type="scientific">Streptomyces aurantiacus</name>
    <dbReference type="NCBI Taxonomy" id="47760"/>
    <lineage>
        <taxon>Bacteria</taxon>
        <taxon>Bacillati</taxon>
        <taxon>Actinomycetota</taxon>
        <taxon>Actinomycetes</taxon>
        <taxon>Kitasatosporales</taxon>
        <taxon>Streptomycetaceae</taxon>
        <taxon>Streptomyces</taxon>
        <taxon>Streptomyces aurantiacus group</taxon>
    </lineage>
</organism>
<evidence type="ECO:0000313" key="6">
    <source>
        <dbReference type="Proteomes" id="UP000516444"/>
    </source>
</evidence>
<dbReference type="GO" id="GO:0016491">
    <property type="term" value="F:oxidoreductase activity"/>
    <property type="evidence" value="ECO:0007669"/>
    <property type="project" value="UniProtKB-KW"/>
</dbReference>
<dbReference type="PANTHER" id="PTHR45024:SF2">
    <property type="entry name" value="SCP2 DOMAIN-CONTAINING PROTEIN"/>
    <property type="match status" value="1"/>
</dbReference>
<dbReference type="InterPro" id="IPR002347">
    <property type="entry name" value="SDR_fam"/>
</dbReference>
<dbReference type="InterPro" id="IPR036291">
    <property type="entry name" value="NAD(P)-bd_dom_sf"/>
</dbReference>
<dbReference type="KEGG" id="sgm:GCM10017557_62000"/>
<evidence type="ECO:0000259" key="4">
    <source>
        <dbReference type="SMART" id="SM00822"/>
    </source>
</evidence>
<dbReference type="EMBL" id="AP023440">
    <property type="protein sequence ID" value="BCL31341.1"/>
    <property type="molecule type" value="Genomic_DNA"/>
</dbReference>
<reference evidence="5 6" key="1">
    <citation type="journal article" date="2014" name="Int. J. Syst. Evol. Microbiol.">
        <title>Complete genome sequence of Corynebacterium casei LMG S-19264T (=DSM 44701T), isolated from a smear-ripened cheese.</title>
        <authorList>
            <consortium name="US DOE Joint Genome Institute (JGI-PGF)"/>
            <person name="Walter F."/>
            <person name="Albersmeier A."/>
            <person name="Kalinowski J."/>
            <person name="Ruckert C."/>
        </authorList>
    </citation>
    <scope>NUCLEOTIDE SEQUENCE [LARGE SCALE GENOMIC DNA]</scope>
    <source>
        <strain evidence="5 6">JCM 4677</strain>
    </source>
</reference>
<dbReference type="InterPro" id="IPR051687">
    <property type="entry name" value="Peroxisomal_Beta-Oxidation"/>
</dbReference>
<dbReference type="FunFam" id="3.40.50.720:FF:000446">
    <property type="entry name" value="Short chain dehydrogenase"/>
    <property type="match status" value="1"/>
</dbReference>
<dbReference type="SMART" id="SM00822">
    <property type="entry name" value="PKS_KR"/>
    <property type="match status" value="1"/>
</dbReference>
<proteinExistence type="inferred from homology"/>
<dbReference type="PROSITE" id="PS00061">
    <property type="entry name" value="ADH_SHORT"/>
    <property type="match status" value="1"/>
</dbReference>
<dbReference type="InterPro" id="IPR057326">
    <property type="entry name" value="KR_dom"/>
</dbReference>
<sequence length="323" mass="32584">MTSDTGSNSGEAAGTATGIGKGSGICDGRVVIVTGAGRGLGRAHALAFAAEGARVVVNDLGVGLDGSPGADSPARQVVEEITAAGGEAVEHAGDIATTEGAASLVHTAVDAFGRLDTLVNNAGFLRDRMLVNLDEDDWDAVMRVHLKGHFLPLKHAAAHWRAQAKTGRVPRARVVNTSSGAGLSGSVGQGNYSAAKAGIVGLTLVAAAEMGRYGVQVNAIAPAARTRMTEAAFAQAMAAPDSGFDAMAPQNVSPLVVWLGSAASTGVTGRVFETEGGRITVMDGWRPGPSADKGARWTPAEAGDATLKLLAQAQPPPAPHGAQ</sequence>
<dbReference type="InterPro" id="IPR020904">
    <property type="entry name" value="Sc_DH/Rdtase_CS"/>
</dbReference>
<dbReference type="PRINTS" id="PR00080">
    <property type="entry name" value="SDRFAMILY"/>
</dbReference>
<keyword evidence="6" id="KW-1185">Reference proteome</keyword>
<gene>
    <name evidence="5" type="ORF">GCM10017557_62000</name>
</gene>
<evidence type="ECO:0000313" key="5">
    <source>
        <dbReference type="EMBL" id="BCL31341.1"/>
    </source>
</evidence>
<dbReference type="NCBIfam" id="NF005861">
    <property type="entry name" value="PRK07791.1"/>
    <property type="match status" value="1"/>
</dbReference>
<dbReference type="AlphaFoldDB" id="A0A7G1P9W8"/>
<accession>A0A7G1P9W8</accession>
<dbReference type="SUPFAM" id="SSF51735">
    <property type="entry name" value="NAD(P)-binding Rossmann-fold domains"/>
    <property type="match status" value="1"/>
</dbReference>
<evidence type="ECO:0000256" key="1">
    <source>
        <dbReference type="ARBA" id="ARBA00006484"/>
    </source>
</evidence>
<dbReference type="RefSeq" id="WP_190853149.1">
    <property type="nucleotide sequence ID" value="NZ_AP023440.1"/>
</dbReference>
<dbReference type="PANTHER" id="PTHR45024">
    <property type="entry name" value="DEHYDROGENASES, SHORT CHAIN"/>
    <property type="match status" value="1"/>
</dbReference>
<evidence type="ECO:0000256" key="3">
    <source>
        <dbReference type="RuleBase" id="RU000363"/>
    </source>
</evidence>
<evidence type="ECO:0000256" key="2">
    <source>
        <dbReference type="ARBA" id="ARBA00023002"/>
    </source>
</evidence>
<protein>
    <submittedName>
        <fullName evidence="5">Short-chain dehydrogenase/reductase</fullName>
    </submittedName>
</protein>
<name>A0A7G1P9W8_9ACTN</name>